<keyword evidence="1" id="KW-0479">Metal-binding</keyword>
<sequence length="76" mass="8897">MFMLNVFLMIVFYRAEQGLELDLFLLQCCAALAPADLYVLRIVKRFGLSDYLSMNPERSNEYINIPLNFISYHITL</sequence>
<dbReference type="GO" id="GO:0071596">
    <property type="term" value="P:ubiquitin-dependent protein catabolic process via the N-end rule pathway"/>
    <property type="evidence" value="ECO:0007669"/>
    <property type="project" value="UniProtKB-UniRule"/>
</dbReference>
<proteinExistence type="inferred from homology"/>
<dbReference type="PANTHER" id="PTHR21497">
    <property type="entry name" value="UBIQUITIN LIGASE E3 ALPHA-RELATED"/>
    <property type="match status" value="1"/>
</dbReference>
<dbReference type="InterPro" id="IPR039164">
    <property type="entry name" value="UBR1-like"/>
</dbReference>
<dbReference type="GO" id="GO:0008270">
    <property type="term" value="F:zinc ion binding"/>
    <property type="evidence" value="ECO:0007669"/>
    <property type="project" value="UniProtKB-UniRule"/>
</dbReference>
<protein>
    <recommendedName>
        <fullName evidence="1">E3 ubiquitin-protein ligase</fullName>
        <ecNumber evidence="1">2.3.2.27</ecNumber>
    </recommendedName>
</protein>
<keyword evidence="1" id="KW-0833">Ubl conjugation pathway</keyword>
<name>A0A2P2JXB8_RHIMU</name>
<evidence type="ECO:0000256" key="1">
    <source>
        <dbReference type="RuleBase" id="RU366018"/>
    </source>
</evidence>
<reference evidence="2" key="1">
    <citation type="submission" date="2018-02" db="EMBL/GenBank/DDBJ databases">
        <title>Rhizophora mucronata_Transcriptome.</title>
        <authorList>
            <person name="Meera S.P."/>
            <person name="Sreeshan A."/>
            <person name="Augustine A."/>
        </authorList>
    </citation>
    <scope>NUCLEOTIDE SEQUENCE</scope>
    <source>
        <tissue evidence="2">Leaf</tissue>
    </source>
</reference>
<evidence type="ECO:0000313" key="2">
    <source>
        <dbReference type="EMBL" id="MBW98114.1"/>
    </source>
</evidence>
<dbReference type="AlphaFoldDB" id="A0A2P2JXB8"/>
<dbReference type="EMBL" id="GGEC01017631">
    <property type="protein sequence ID" value="MBW98114.1"/>
    <property type="molecule type" value="Transcribed_RNA"/>
</dbReference>
<keyword evidence="1" id="KW-0808">Transferase</keyword>
<comment type="catalytic activity">
    <reaction evidence="1">
        <text>S-ubiquitinyl-[E2 ubiquitin-conjugating enzyme]-L-cysteine + [acceptor protein]-L-lysine = [E2 ubiquitin-conjugating enzyme]-L-cysteine + N(6)-ubiquitinyl-[acceptor protein]-L-lysine.</text>
        <dbReference type="EC" id="2.3.2.27"/>
    </reaction>
</comment>
<dbReference type="GO" id="GO:0061630">
    <property type="term" value="F:ubiquitin protein ligase activity"/>
    <property type="evidence" value="ECO:0007669"/>
    <property type="project" value="UniProtKB-UniRule"/>
</dbReference>
<keyword evidence="1" id="KW-0862">Zinc</keyword>
<dbReference type="GO" id="GO:0005737">
    <property type="term" value="C:cytoplasm"/>
    <property type="evidence" value="ECO:0007669"/>
    <property type="project" value="TreeGrafter"/>
</dbReference>
<keyword evidence="1" id="KW-0863">Zinc-finger</keyword>
<organism evidence="2">
    <name type="scientific">Rhizophora mucronata</name>
    <name type="common">Asiatic mangrove</name>
    <dbReference type="NCBI Taxonomy" id="61149"/>
    <lineage>
        <taxon>Eukaryota</taxon>
        <taxon>Viridiplantae</taxon>
        <taxon>Streptophyta</taxon>
        <taxon>Embryophyta</taxon>
        <taxon>Tracheophyta</taxon>
        <taxon>Spermatophyta</taxon>
        <taxon>Magnoliopsida</taxon>
        <taxon>eudicotyledons</taxon>
        <taxon>Gunneridae</taxon>
        <taxon>Pentapetalae</taxon>
        <taxon>rosids</taxon>
        <taxon>fabids</taxon>
        <taxon>Malpighiales</taxon>
        <taxon>Rhizophoraceae</taxon>
        <taxon>Rhizophora</taxon>
    </lineage>
</organism>
<dbReference type="PANTHER" id="PTHR21497:SF53">
    <property type="entry name" value="E3 UBIQUITIN-PROTEIN LIGASE PRT6"/>
    <property type="match status" value="1"/>
</dbReference>
<comment type="function">
    <text evidence="1">Ubiquitin ligase protein which is a component of the N-end rule pathway. Recognizes and binds to proteins bearing specific N-terminal residues that are destabilizing according to the N-end rule, leading to their ubiquitination and subsequent degradation.</text>
</comment>
<dbReference type="GO" id="GO:0016567">
    <property type="term" value="P:protein ubiquitination"/>
    <property type="evidence" value="ECO:0007669"/>
    <property type="project" value="UniProtKB-UniRule"/>
</dbReference>
<comment type="similarity">
    <text evidence="1">Belongs to the E3 ubiquitin-protein ligase UBR1-like family.</text>
</comment>
<dbReference type="EC" id="2.3.2.27" evidence="1"/>
<accession>A0A2P2JXB8</accession>
<dbReference type="UniPathway" id="UPA00143"/>
<comment type="pathway">
    <text evidence="1">Protein modification; protein ubiquitination.</text>
</comment>
<dbReference type="GO" id="GO:0000151">
    <property type="term" value="C:ubiquitin ligase complex"/>
    <property type="evidence" value="ECO:0007669"/>
    <property type="project" value="TreeGrafter"/>
</dbReference>